<gene>
    <name evidence="5" type="ORF">CPZ25_007665</name>
</gene>
<comment type="cofactor">
    <cofactor evidence="1">
        <name>pyridoxal 5'-phosphate</name>
        <dbReference type="ChEBI" id="CHEBI:597326"/>
    </cofactor>
</comment>
<dbReference type="EMBL" id="CP029487">
    <property type="protein sequence ID" value="QCT71208.1"/>
    <property type="molecule type" value="Genomic_DNA"/>
</dbReference>
<dbReference type="PANTHER" id="PTHR30511:SF3">
    <property type="entry name" value="LYSINE RACEMASE"/>
    <property type="match status" value="1"/>
</dbReference>
<evidence type="ECO:0000313" key="6">
    <source>
        <dbReference type="Proteomes" id="UP000218387"/>
    </source>
</evidence>
<evidence type="ECO:0000313" key="5">
    <source>
        <dbReference type="EMBL" id="QCT71208.1"/>
    </source>
</evidence>
<dbReference type="RefSeq" id="WP_096920448.1">
    <property type="nucleotide sequence ID" value="NZ_CP029487.1"/>
</dbReference>
<protein>
    <submittedName>
        <fullName evidence="5">Alanine/ornithine racemase family PLP-dependent enzyme</fullName>
    </submittedName>
</protein>
<dbReference type="KEGG" id="emt:CPZ25_007665"/>
<dbReference type="GO" id="GO:0005829">
    <property type="term" value="C:cytosol"/>
    <property type="evidence" value="ECO:0007669"/>
    <property type="project" value="TreeGrafter"/>
</dbReference>
<name>A0A4P9C6S5_EUBML</name>
<keyword evidence="3" id="KW-0413">Isomerase</keyword>
<organism evidence="5 6">
    <name type="scientific">Eubacterium maltosivorans</name>
    <dbReference type="NCBI Taxonomy" id="2041044"/>
    <lineage>
        <taxon>Bacteria</taxon>
        <taxon>Bacillati</taxon>
        <taxon>Bacillota</taxon>
        <taxon>Clostridia</taxon>
        <taxon>Eubacteriales</taxon>
        <taxon>Eubacteriaceae</taxon>
        <taxon>Eubacterium</taxon>
    </lineage>
</organism>
<evidence type="ECO:0000256" key="1">
    <source>
        <dbReference type="ARBA" id="ARBA00001933"/>
    </source>
</evidence>
<dbReference type="Gene3D" id="3.20.20.10">
    <property type="entry name" value="Alanine racemase"/>
    <property type="match status" value="1"/>
</dbReference>
<keyword evidence="6" id="KW-1185">Reference proteome</keyword>
<dbReference type="InterPro" id="IPR029066">
    <property type="entry name" value="PLP-binding_barrel"/>
</dbReference>
<dbReference type="AlphaFoldDB" id="A0A4P9C6S5"/>
<dbReference type="GO" id="GO:0030170">
    <property type="term" value="F:pyridoxal phosphate binding"/>
    <property type="evidence" value="ECO:0007669"/>
    <property type="project" value="TreeGrafter"/>
</dbReference>
<keyword evidence="2" id="KW-0663">Pyridoxal phosphate</keyword>
<dbReference type="PANTHER" id="PTHR30511">
    <property type="entry name" value="ALANINE RACEMASE"/>
    <property type="match status" value="1"/>
</dbReference>
<dbReference type="InterPro" id="IPR000821">
    <property type="entry name" value="Ala_racemase"/>
</dbReference>
<feature type="domain" description="Alanine racemase N-terminal" evidence="4">
    <location>
        <begin position="9"/>
        <end position="222"/>
    </location>
</feature>
<dbReference type="Proteomes" id="UP000218387">
    <property type="component" value="Chromosome"/>
</dbReference>
<evidence type="ECO:0000256" key="3">
    <source>
        <dbReference type="ARBA" id="ARBA00023235"/>
    </source>
</evidence>
<dbReference type="Pfam" id="PF01168">
    <property type="entry name" value="Ala_racemase_N"/>
    <property type="match status" value="1"/>
</dbReference>
<evidence type="ECO:0000256" key="2">
    <source>
        <dbReference type="ARBA" id="ARBA00022898"/>
    </source>
</evidence>
<dbReference type="InterPro" id="IPR001608">
    <property type="entry name" value="Ala_racemase_N"/>
</dbReference>
<dbReference type="GO" id="GO:0008784">
    <property type="term" value="F:alanine racemase activity"/>
    <property type="evidence" value="ECO:0007669"/>
    <property type="project" value="TreeGrafter"/>
</dbReference>
<accession>A0A4P9C6S5</accession>
<sequence length="353" mass="39072">MYPLLRFNKQQILENTQTIVKAAAEKNISVTGITKCTGGNYEIAETLLAGGVTALGDSRVQNLVTLADLHCPKWLIRMPMLSEVEETVLYATLSLNSELKTVQALDAAAARHHKKHEVLIMVDLGDLREGYFTEESLCADMAEMLKLKNIDIRGIGANLSCTGAIVPTVETYERFNDFQTLLKKRFDLDCAITSGGASSTYFMVEDGTIPSCINNLRIGELILIGNDTSNNMRYENLHDDNFILDVEIIEIKDKPSMPIGKIGCDAYGCTPVFEDRGIRRRAICALGKQDTTMEDLTPLDKELEIIASSSDHLIVDITECGRAYQVGDIVSFRCNYVSALHASTSEYIYKSAF</sequence>
<dbReference type="SUPFAM" id="SSF51419">
    <property type="entry name" value="PLP-binding barrel"/>
    <property type="match status" value="1"/>
</dbReference>
<reference evidence="5 6" key="1">
    <citation type="submission" date="2018-05" db="EMBL/GenBank/DDBJ databases">
        <title>Genome comparison of Eubacterium sp.</title>
        <authorList>
            <person name="Feng Y."/>
            <person name="Sanchez-Andrea I."/>
            <person name="Stams A.J.M."/>
            <person name="De Vos W.M."/>
        </authorList>
    </citation>
    <scope>NUCLEOTIDE SEQUENCE [LARGE SCALE GENOMIC DNA]</scope>
    <source>
        <strain evidence="5 6">YI</strain>
    </source>
</reference>
<evidence type="ECO:0000259" key="4">
    <source>
        <dbReference type="Pfam" id="PF01168"/>
    </source>
</evidence>
<proteinExistence type="predicted"/>
<dbReference type="CDD" id="cd06815">
    <property type="entry name" value="PLPDE_III_AR_like_1"/>
    <property type="match status" value="1"/>
</dbReference>